<dbReference type="Proteomes" id="UP000251571">
    <property type="component" value="Unassembled WGS sequence"/>
</dbReference>
<reference evidence="1 3" key="2">
    <citation type="submission" date="2018-03" db="EMBL/GenBank/DDBJ databases">
        <title>Genomic Encyclopedia of Archaeal and Bacterial Type Strains, Phase II (KMG-II): from individual species to whole genera.</title>
        <authorList>
            <person name="Goeker M."/>
        </authorList>
    </citation>
    <scope>NUCLEOTIDE SEQUENCE [LARGE SCALE GENOMIC DNA]</scope>
    <source>
        <strain evidence="1 3">DSM 25227</strain>
    </source>
</reference>
<reference evidence="2 4" key="1">
    <citation type="submission" date="2016-10" db="EMBL/GenBank/DDBJ databases">
        <authorList>
            <person name="Cai Z."/>
        </authorList>
    </citation>
    <scope>NUCLEOTIDE SEQUENCE [LARGE SCALE GENOMIC DNA]</scope>
    <source>
        <strain evidence="2 4">DSM 25227</strain>
    </source>
</reference>
<dbReference type="AlphaFoldDB" id="A0A2Y9AR58"/>
<keyword evidence="3" id="KW-1185">Reference proteome</keyword>
<evidence type="ECO:0000313" key="3">
    <source>
        <dbReference type="Proteomes" id="UP000245839"/>
    </source>
</evidence>
<dbReference type="EMBL" id="QGDJ01000004">
    <property type="protein sequence ID" value="PWJ19142.1"/>
    <property type="molecule type" value="Genomic_DNA"/>
</dbReference>
<dbReference type="RefSeq" id="WP_245947422.1">
    <property type="nucleotide sequence ID" value="NZ_QGDJ01000004.1"/>
</dbReference>
<proteinExistence type="predicted"/>
<organism evidence="2 4">
    <name type="scientific">Jannaschia seohaensis</name>
    <dbReference type="NCBI Taxonomy" id="475081"/>
    <lineage>
        <taxon>Bacteria</taxon>
        <taxon>Pseudomonadati</taxon>
        <taxon>Pseudomonadota</taxon>
        <taxon>Alphaproteobacteria</taxon>
        <taxon>Rhodobacterales</taxon>
        <taxon>Roseobacteraceae</taxon>
        <taxon>Jannaschia</taxon>
    </lineage>
</organism>
<accession>A0A2Y9AR58</accession>
<gene>
    <name evidence="1" type="ORF">BCF38_10473</name>
    <name evidence="2" type="ORF">SAMN05421539_10473</name>
</gene>
<dbReference type="Proteomes" id="UP000245839">
    <property type="component" value="Unassembled WGS sequence"/>
</dbReference>
<evidence type="ECO:0000313" key="1">
    <source>
        <dbReference type="EMBL" id="PWJ19142.1"/>
    </source>
</evidence>
<evidence type="ECO:0000313" key="4">
    <source>
        <dbReference type="Proteomes" id="UP000251571"/>
    </source>
</evidence>
<sequence length="120" mass="12955">MTDERVRPAGTLVPEGLDARAEVARRSMETLRELVDRKVADIRSAEAWGETGSDLDRLMRDLTRAVLSAVELEGKIQDARRIERGGDGLDLDAARSEIGRRLDLRAAAGGATGVDGGAER</sequence>
<protein>
    <submittedName>
        <fullName evidence="2">Uncharacterized protein</fullName>
    </submittedName>
</protein>
<name>A0A2Y9AR58_9RHOB</name>
<evidence type="ECO:0000313" key="2">
    <source>
        <dbReference type="EMBL" id="SSA45798.1"/>
    </source>
</evidence>
<dbReference type="EMBL" id="UETC01000004">
    <property type="protein sequence ID" value="SSA45798.1"/>
    <property type="molecule type" value="Genomic_DNA"/>
</dbReference>